<comment type="caution">
    <text evidence="1">The sequence shown here is derived from an EMBL/GenBank/DDBJ whole genome shotgun (WGS) entry which is preliminary data.</text>
</comment>
<sequence>MTTEQSDIPLDLTAIEAALGRMVYRAGNLEAAVRYVGGRLAITPKELQKLDGVPAGRLVNEAKGLVEKAAVDERISEAERDELVKLLDDVGGHLEGRNTYIHGVWLTKANGEPFVMLSQKDWQVKTRPLAPEEIGKLSDALLALSNDIFDWTVRVLGEEGETGS</sequence>
<name>A0ABT6HID7_9ACTN</name>
<keyword evidence="2" id="KW-1185">Reference proteome</keyword>
<evidence type="ECO:0000313" key="1">
    <source>
        <dbReference type="EMBL" id="MDH2388514.1"/>
    </source>
</evidence>
<gene>
    <name evidence="1" type="ORF">QCN29_06905</name>
</gene>
<reference evidence="1 2" key="1">
    <citation type="submission" date="2023-04" db="EMBL/GenBank/DDBJ databases">
        <title>Streptomyces chengmaiensis sp. nov. isolated from the stem of mangrove plant in Hainan.</title>
        <authorList>
            <person name="Huang X."/>
            <person name="Zhou S."/>
            <person name="Chu X."/>
            <person name="Xie Y."/>
            <person name="Lin Y."/>
        </authorList>
    </citation>
    <scope>NUCLEOTIDE SEQUENCE [LARGE SCALE GENOMIC DNA]</scope>
    <source>
        <strain evidence="1 2">HNM0663</strain>
    </source>
</reference>
<proteinExistence type="predicted"/>
<dbReference type="RefSeq" id="WP_279926814.1">
    <property type="nucleotide sequence ID" value="NZ_JARWBG010000005.1"/>
</dbReference>
<organism evidence="1 2">
    <name type="scientific">Streptomyces chengmaiensis</name>
    <dbReference type="NCBI Taxonomy" id="3040919"/>
    <lineage>
        <taxon>Bacteria</taxon>
        <taxon>Bacillati</taxon>
        <taxon>Actinomycetota</taxon>
        <taxon>Actinomycetes</taxon>
        <taxon>Kitasatosporales</taxon>
        <taxon>Streptomycetaceae</taxon>
        <taxon>Streptomyces</taxon>
    </lineage>
</organism>
<evidence type="ECO:0000313" key="2">
    <source>
        <dbReference type="Proteomes" id="UP001223144"/>
    </source>
</evidence>
<protein>
    <submittedName>
        <fullName evidence="1">Uncharacterized protein</fullName>
    </submittedName>
</protein>
<dbReference type="EMBL" id="JARWBG010000005">
    <property type="protein sequence ID" value="MDH2388514.1"/>
    <property type="molecule type" value="Genomic_DNA"/>
</dbReference>
<dbReference type="Proteomes" id="UP001223144">
    <property type="component" value="Unassembled WGS sequence"/>
</dbReference>
<accession>A0ABT6HID7</accession>